<evidence type="ECO:0000313" key="3">
    <source>
        <dbReference type="Proteomes" id="UP000494255"/>
    </source>
</evidence>
<dbReference type="GO" id="GO:0016757">
    <property type="term" value="F:glycosyltransferase activity"/>
    <property type="evidence" value="ECO:0007669"/>
    <property type="project" value="UniProtKB-ARBA"/>
</dbReference>
<dbReference type="Pfam" id="PF13439">
    <property type="entry name" value="Glyco_transf_4"/>
    <property type="match status" value="1"/>
</dbReference>
<dbReference type="InterPro" id="IPR050194">
    <property type="entry name" value="Glycosyltransferase_grp1"/>
</dbReference>
<organism evidence="2 3">
    <name type="scientific">Paraburkholderia sediminicola</name>
    <dbReference type="NCBI Taxonomy" id="458836"/>
    <lineage>
        <taxon>Bacteria</taxon>
        <taxon>Pseudomonadati</taxon>
        <taxon>Pseudomonadota</taxon>
        <taxon>Betaproteobacteria</taxon>
        <taxon>Burkholderiales</taxon>
        <taxon>Burkholderiaceae</taxon>
        <taxon>Paraburkholderia</taxon>
    </lineage>
</organism>
<dbReference type="PANTHER" id="PTHR45947:SF3">
    <property type="entry name" value="SULFOQUINOVOSYL TRANSFERASE SQD2"/>
    <property type="match status" value="1"/>
</dbReference>
<dbReference type="GeneID" id="97039646"/>
<proteinExistence type="predicted"/>
<dbReference type="Proteomes" id="UP000494255">
    <property type="component" value="Unassembled WGS sequence"/>
</dbReference>
<dbReference type="EMBL" id="CADIKC010000001">
    <property type="protein sequence ID" value="CAB3648854.1"/>
    <property type="molecule type" value="Genomic_DNA"/>
</dbReference>
<gene>
    <name evidence="2" type="ORF">LMG24238_00993</name>
</gene>
<reference evidence="2 3" key="1">
    <citation type="submission" date="2020-04" db="EMBL/GenBank/DDBJ databases">
        <authorList>
            <person name="De Canck E."/>
        </authorList>
    </citation>
    <scope>NUCLEOTIDE SEQUENCE [LARGE SCALE GENOMIC DNA]</scope>
    <source>
        <strain evidence="2 3">LMG 24238</strain>
    </source>
</reference>
<accession>A0A6J5A865</accession>
<dbReference type="PANTHER" id="PTHR45947">
    <property type="entry name" value="SULFOQUINOVOSYL TRANSFERASE SQD2"/>
    <property type="match status" value="1"/>
</dbReference>
<sequence length="368" mass="40862">MRVVHVIESTATGTLAVVCTIANRLAAEGHEVQVIYSARDETPQNLHALFHPDVVLLNLQMKGPSLASTLLGLRRKLIELRPDIVHLHSSFAGFLGRLSTLFCLPSTAFLYSPHCISFIRRDVGRMKRYCFAALELLACVKSCTYVGCSESECAAIQRYLGRPAVLIENAVDRTVTARRDWNSDRSHSKTMQRIVTVGGIRVQKNPRLFAEIASSFNQDGTEFVWIGDGDPDLKRMLEEAGVRVTGWLARTEVIDAVAQADIFLSTASWEGMPISVIEAMTLGTPVVASDCPGNIDTVRHGSTGAIYHSALEARMLLKRIMDDDVFRNALTRQAREEARDRFSEDRFFNNVALLYAAKLKGIRQRVPA</sequence>
<keyword evidence="3" id="KW-1185">Reference proteome</keyword>
<feature type="domain" description="Glycosyltransferase subfamily 4-like N-terminal" evidence="1">
    <location>
        <begin position="16"/>
        <end position="173"/>
    </location>
</feature>
<dbReference type="SUPFAM" id="SSF53756">
    <property type="entry name" value="UDP-Glycosyltransferase/glycogen phosphorylase"/>
    <property type="match status" value="1"/>
</dbReference>
<dbReference type="Gene3D" id="3.40.50.2000">
    <property type="entry name" value="Glycogen Phosphorylase B"/>
    <property type="match status" value="2"/>
</dbReference>
<protein>
    <recommendedName>
        <fullName evidence="1">Glycosyltransferase subfamily 4-like N-terminal domain-containing protein</fullName>
    </recommendedName>
</protein>
<dbReference type="RefSeq" id="WP_175049306.1">
    <property type="nucleotide sequence ID" value="NZ_CADIKC010000001.1"/>
</dbReference>
<dbReference type="AlphaFoldDB" id="A0A6J5A865"/>
<dbReference type="InterPro" id="IPR028098">
    <property type="entry name" value="Glyco_trans_4-like_N"/>
</dbReference>
<evidence type="ECO:0000313" key="2">
    <source>
        <dbReference type="EMBL" id="CAB3648854.1"/>
    </source>
</evidence>
<dbReference type="Pfam" id="PF13692">
    <property type="entry name" value="Glyco_trans_1_4"/>
    <property type="match status" value="1"/>
</dbReference>
<evidence type="ECO:0000259" key="1">
    <source>
        <dbReference type="Pfam" id="PF13439"/>
    </source>
</evidence>
<name>A0A6J5A865_9BURK</name>